<gene>
    <name evidence="11" type="ORF">BB561_006310</name>
</gene>
<keyword evidence="5 9" id="KW-0812">Transmembrane</keyword>
<keyword evidence="7 9" id="KW-0496">Mitochondrion</keyword>
<feature type="domain" description="Cytochrome c oxidase assembly factor 3 mitochondrial coiled-coil" evidence="10">
    <location>
        <begin position="36"/>
        <end position="81"/>
    </location>
</feature>
<keyword evidence="9" id="KW-0999">Mitochondrion inner membrane</keyword>
<comment type="function">
    <text evidence="1 9">Required for assembly of cytochrome c oxidase (complex IV).</text>
</comment>
<keyword evidence="12" id="KW-1185">Reference proteome</keyword>
<evidence type="ECO:0000256" key="2">
    <source>
        <dbReference type="ARBA" id="ARBA00004304"/>
    </source>
</evidence>
<dbReference type="EMBL" id="MBFR01000488">
    <property type="protein sequence ID" value="PVU87477.1"/>
    <property type="molecule type" value="Genomic_DNA"/>
</dbReference>
<protein>
    <recommendedName>
        <fullName evidence="9">Cytochrome c oxidase assembly factor 3</fullName>
    </recommendedName>
</protein>
<dbReference type="GO" id="GO:0005743">
    <property type="term" value="C:mitochondrial inner membrane"/>
    <property type="evidence" value="ECO:0007669"/>
    <property type="project" value="UniProtKB-UniRule"/>
</dbReference>
<evidence type="ECO:0000256" key="9">
    <source>
        <dbReference type="RuleBase" id="RU367056"/>
    </source>
</evidence>
<keyword evidence="6 9" id="KW-1133">Transmembrane helix</keyword>
<dbReference type="Proteomes" id="UP000245383">
    <property type="component" value="Unassembled WGS sequence"/>
</dbReference>
<dbReference type="PANTHER" id="PTHR15642:SF3">
    <property type="entry name" value="CYTOCHROME C OXIDASE ASSEMBLY FACTOR 3 HOMOLOG, MITOCHONDRIAL"/>
    <property type="match status" value="1"/>
</dbReference>
<dbReference type="PANTHER" id="PTHR15642">
    <property type="entry name" value="CYTOCHROME C OXIDASE ASSEMBLY FACTOR 3, MITOCHONDRIAL"/>
    <property type="match status" value="1"/>
</dbReference>
<reference evidence="11 12" key="1">
    <citation type="journal article" date="2018" name="MBio">
        <title>Comparative Genomics Reveals the Core Gene Toolbox for the Fungus-Insect Symbiosis.</title>
        <authorList>
            <person name="Wang Y."/>
            <person name="Stata M."/>
            <person name="Wang W."/>
            <person name="Stajich J.E."/>
            <person name="White M.M."/>
            <person name="Moncalvo J.M."/>
        </authorList>
    </citation>
    <scope>NUCLEOTIDE SEQUENCE [LARGE SCALE GENOMIC DNA]</scope>
    <source>
        <strain evidence="11 12">SWE-8-4</strain>
    </source>
</reference>
<comment type="similarity">
    <text evidence="3 9">Belongs to the COA3 family.</text>
</comment>
<feature type="transmembrane region" description="Helical" evidence="9">
    <location>
        <begin position="48"/>
        <end position="69"/>
    </location>
</feature>
<dbReference type="STRING" id="133385.A0A2T9Y583"/>
<keyword evidence="8 9" id="KW-0472">Membrane</keyword>
<evidence type="ECO:0000256" key="6">
    <source>
        <dbReference type="ARBA" id="ARBA00022989"/>
    </source>
</evidence>
<accession>A0A2T9Y583</accession>
<dbReference type="InterPro" id="IPR041752">
    <property type="entry name" value="Coa3"/>
</dbReference>
<dbReference type="OrthoDB" id="10018333at2759"/>
<comment type="caution">
    <text evidence="11">The sequence shown here is derived from an EMBL/GenBank/DDBJ whole genome shotgun (WGS) entry which is preliminary data.</text>
</comment>
<evidence type="ECO:0000256" key="4">
    <source>
        <dbReference type="ARBA" id="ARBA00011351"/>
    </source>
</evidence>
<evidence type="ECO:0000256" key="5">
    <source>
        <dbReference type="ARBA" id="ARBA00022692"/>
    </source>
</evidence>
<dbReference type="GO" id="GO:0033617">
    <property type="term" value="P:mitochondrial respiratory chain complex IV assembly"/>
    <property type="evidence" value="ECO:0007669"/>
    <property type="project" value="UniProtKB-UniRule"/>
</dbReference>
<evidence type="ECO:0000313" key="11">
    <source>
        <dbReference type="EMBL" id="PVU87477.1"/>
    </source>
</evidence>
<evidence type="ECO:0000256" key="3">
    <source>
        <dbReference type="ARBA" id="ARBA00007035"/>
    </source>
</evidence>
<evidence type="ECO:0000259" key="10">
    <source>
        <dbReference type="Pfam" id="PF09813"/>
    </source>
</evidence>
<proteinExistence type="inferred from homology"/>
<name>A0A2T9Y583_9FUNG</name>
<organism evidence="11 12">
    <name type="scientific">Smittium simulii</name>
    <dbReference type="NCBI Taxonomy" id="133385"/>
    <lineage>
        <taxon>Eukaryota</taxon>
        <taxon>Fungi</taxon>
        <taxon>Fungi incertae sedis</taxon>
        <taxon>Zoopagomycota</taxon>
        <taxon>Kickxellomycotina</taxon>
        <taxon>Harpellomycetes</taxon>
        <taxon>Harpellales</taxon>
        <taxon>Legeriomycetaceae</taxon>
        <taxon>Smittium</taxon>
    </lineage>
</organism>
<comment type="subcellular location">
    <subcellularLocation>
        <location evidence="2">Mitochondrion membrane</location>
        <topology evidence="2">Single-pass membrane protein</topology>
    </subcellularLocation>
</comment>
<evidence type="ECO:0000256" key="8">
    <source>
        <dbReference type="ARBA" id="ARBA00023136"/>
    </source>
</evidence>
<dbReference type="Pfam" id="PF09813">
    <property type="entry name" value="Coa3_cc"/>
    <property type="match status" value="1"/>
</dbReference>
<evidence type="ECO:0000256" key="7">
    <source>
        <dbReference type="ARBA" id="ARBA00023128"/>
    </source>
</evidence>
<evidence type="ECO:0000313" key="12">
    <source>
        <dbReference type="Proteomes" id="UP000245383"/>
    </source>
</evidence>
<dbReference type="AlphaFoldDB" id="A0A2T9Y583"/>
<sequence length="85" mass="10086">MFRLQSRILQTLSKRSSSLLQTRNYMTPNYEFRESIDRGREQYRVKNAIVSLSLCGLITGIYFYSMYAVDQEDYSDVPMPEEKKE</sequence>
<dbReference type="InterPro" id="IPR018628">
    <property type="entry name" value="Coa3_CC"/>
</dbReference>
<evidence type="ECO:0000256" key="1">
    <source>
        <dbReference type="ARBA" id="ARBA00003064"/>
    </source>
</evidence>
<comment type="subunit">
    <text evidence="4 9">Component of 250-400 kDa complexes called cytochrome oxidase assembly intermediates or COA complexes.</text>
</comment>